<dbReference type="FunFam" id="3.20.10.10:FF:000002">
    <property type="entry name" value="D-alanine aminotransferase"/>
    <property type="match status" value="1"/>
</dbReference>
<dbReference type="Gene3D" id="3.20.10.10">
    <property type="entry name" value="D-amino Acid Aminotransferase, subunit A, domain 2"/>
    <property type="match status" value="1"/>
</dbReference>
<evidence type="ECO:0000256" key="3">
    <source>
        <dbReference type="ARBA" id="ARBA00022898"/>
    </source>
</evidence>
<keyword evidence="5" id="KW-1185">Reference proteome</keyword>
<dbReference type="InterPro" id="IPR043132">
    <property type="entry name" value="BCAT-like_C"/>
</dbReference>
<dbReference type="AlphaFoldDB" id="A0A927Q041"/>
<dbReference type="Gene3D" id="3.30.470.10">
    <property type="match status" value="1"/>
</dbReference>
<evidence type="ECO:0000313" key="5">
    <source>
        <dbReference type="Proteomes" id="UP000616839"/>
    </source>
</evidence>
<name>A0A927Q041_9ACTN</name>
<organism evidence="4 5">
    <name type="scientific">Nocardioides donggukensis</name>
    <dbReference type="NCBI Taxonomy" id="2774019"/>
    <lineage>
        <taxon>Bacteria</taxon>
        <taxon>Bacillati</taxon>
        <taxon>Actinomycetota</taxon>
        <taxon>Actinomycetes</taxon>
        <taxon>Propionibacteriales</taxon>
        <taxon>Nocardioidaceae</taxon>
        <taxon>Nocardioides</taxon>
    </lineage>
</organism>
<dbReference type="InterPro" id="IPR036038">
    <property type="entry name" value="Aminotransferase-like"/>
</dbReference>
<dbReference type="Pfam" id="PF01063">
    <property type="entry name" value="Aminotran_4"/>
    <property type="match status" value="1"/>
</dbReference>
<dbReference type="PANTHER" id="PTHR42743:SF11">
    <property type="entry name" value="AMINODEOXYCHORISMATE LYASE"/>
    <property type="match status" value="1"/>
</dbReference>
<accession>A0A927Q041</accession>
<keyword evidence="4" id="KW-0808">Transferase</keyword>
<evidence type="ECO:0000313" key="4">
    <source>
        <dbReference type="EMBL" id="MBD8868442.1"/>
    </source>
</evidence>
<dbReference type="InterPro" id="IPR043131">
    <property type="entry name" value="BCAT-like_N"/>
</dbReference>
<reference evidence="4" key="1">
    <citation type="submission" date="2020-09" db="EMBL/GenBank/DDBJ databases">
        <title>Nocardioides sp. strain MJB4 16S ribosomal RNA gene Genome sequencing and assembly.</title>
        <authorList>
            <person name="Kim I."/>
        </authorList>
    </citation>
    <scope>NUCLEOTIDE SEQUENCE</scope>
    <source>
        <strain evidence="4">MJB4</strain>
    </source>
</reference>
<evidence type="ECO:0000256" key="1">
    <source>
        <dbReference type="ARBA" id="ARBA00001933"/>
    </source>
</evidence>
<keyword evidence="3" id="KW-0663">Pyridoxal phosphate</keyword>
<comment type="cofactor">
    <cofactor evidence="1">
        <name>pyridoxal 5'-phosphate</name>
        <dbReference type="ChEBI" id="CHEBI:597326"/>
    </cofactor>
</comment>
<dbReference type="GO" id="GO:0046394">
    <property type="term" value="P:carboxylic acid biosynthetic process"/>
    <property type="evidence" value="ECO:0007669"/>
    <property type="project" value="UniProtKB-ARBA"/>
</dbReference>
<dbReference type="GO" id="GO:0008652">
    <property type="term" value="P:amino acid biosynthetic process"/>
    <property type="evidence" value="ECO:0007669"/>
    <property type="project" value="UniProtKB-ARBA"/>
</dbReference>
<protein>
    <submittedName>
        <fullName evidence="4">Aminotransferase class IV</fullName>
    </submittedName>
</protein>
<dbReference type="EMBL" id="JACYXZ010000001">
    <property type="protein sequence ID" value="MBD8868442.1"/>
    <property type="molecule type" value="Genomic_DNA"/>
</dbReference>
<sequence length="306" mass="33658">MTGTGHEAPWPAGAAYVDGAFCPIEDARISVLDLGLTRSDGTYDVVHVRRGRFYRLGDHLDRFLAGMSALRLDPGVSRTELERILHECVARTGLEDAYVSMTCTRGRLPAGSRDLRTARHTFYCFAVPFVWIHTPEQQERGASLWISSTPRIPPESIDPRVKNYHWLDLDRAQLDAYDHGAELVVLRDAAGSITEGPGYNVFGHWDGAWHTPAEGVLAGITRRSVIELAEEGGGRVEQGPVSAERLRDASEVLVTSTAGGVMPVTTVDGRPVGSGEPGPMTVDLRRRYWARHDDPAWTTPVRRPAP</sequence>
<dbReference type="RefSeq" id="WP_192140084.1">
    <property type="nucleotide sequence ID" value="NZ_JACYXZ010000001.1"/>
</dbReference>
<comment type="similarity">
    <text evidence="2">Belongs to the class-IV pyridoxal-phosphate-dependent aminotransferase family.</text>
</comment>
<keyword evidence="4" id="KW-0032">Aminotransferase</keyword>
<dbReference type="InterPro" id="IPR050571">
    <property type="entry name" value="Class-IV_PLP-Dep_Aminotrnsfr"/>
</dbReference>
<dbReference type="PANTHER" id="PTHR42743">
    <property type="entry name" value="AMINO-ACID AMINOTRANSFERASE"/>
    <property type="match status" value="1"/>
</dbReference>
<proteinExistence type="inferred from homology"/>
<dbReference type="InterPro" id="IPR001544">
    <property type="entry name" value="Aminotrans_IV"/>
</dbReference>
<dbReference type="Proteomes" id="UP000616839">
    <property type="component" value="Unassembled WGS sequence"/>
</dbReference>
<dbReference type="SUPFAM" id="SSF56752">
    <property type="entry name" value="D-aminoacid aminotransferase-like PLP-dependent enzymes"/>
    <property type="match status" value="1"/>
</dbReference>
<dbReference type="GO" id="GO:0008483">
    <property type="term" value="F:transaminase activity"/>
    <property type="evidence" value="ECO:0007669"/>
    <property type="project" value="UniProtKB-KW"/>
</dbReference>
<evidence type="ECO:0000256" key="2">
    <source>
        <dbReference type="ARBA" id="ARBA00009320"/>
    </source>
</evidence>
<gene>
    <name evidence="4" type="ORF">IE331_02295</name>
</gene>
<comment type="caution">
    <text evidence="4">The sequence shown here is derived from an EMBL/GenBank/DDBJ whole genome shotgun (WGS) entry which is preliminary data.</text>
</comment>